<dbReference type="PANTHER" id="PTHR43637">
    <property type="entry name" value="UPF0273 PROTEIN TM_0370"/>
    <property type="match status" value="1"/>
</dbReference>
<reference evidence="4 5" key="1">
    <citation type="journal article" date="2011" name="J. Bacteriol.">
        <title>Complete genome sequence of 'Vulcanisaeta moutnovskia' strain 768-28, a novel member of the hyperthermophilic crenarchaeal genus vulcanisaeta.</title>
        <authorList>
            <person name="Gumerov V.M."/>
            <person name="Mardanov A.V."/>
            <person name="Beletsky A.V."/>
            <person name="Prokofeva M.I."/>
            <person name="Bonch-Osmolovskaya E.A."/>
            <person name="Ravin N.V."/>
            <person name="Skryabin K.G."/>
        </authorList>
    </citation>
    <scope>NUCLEOTIDE SEQUENCE [LARGE SCALE GENOMIC DNA]</scope>
    <source>
        <strain evidence="4 5">768-28</strain>
    </source>
</reference>
<dbReference type="Gene3D" id="3.40.50.300">
    <property type="entry name" value="P-loop containing nucleotide triphosphate hydrolases"/>
    <property type="match status" value="1"/>
</dbReference>
<dbReference type="KEGG" id="vmo:VMUT_0986"/>
<dbReference type="Proteomes" id="UP000007485">
    <property type="component" value="Chromosome"/>
</dbReference>
<dbReference type="STRING" id="985053.VMUT_0986"/>
<organism evidence="4 5">
    <name type="scientific">Vulcanisaeta moutnovskia (strain 768-28)</name>
    <dbReference type="NCBI Taxonomy" id="985053"/>
    <lineage>
        <taxon>Archaea</taxon>
        <taxon>Thermoproteota</taxon>
        <taxon>Thermoprotei</taxon>
        <taxon>Thermoproteales</taxon>
        <taxon>Thermoproteaceae</taxon>
        <taxon>Vulcanisaeta</taxon>
    </lineage>
</organism>
<feature type="domain" description="KaiC-like" evidence="3">
    <location>
        <begin position="2"/>
        <end position="194"/>
    </location>
</feature>
<dbReference type="HOGENOM" id="CLU_097794_0_0_2"/>
<dbReference type="EMBL" id="CP002529">
    <property type="protein sequence ID" value="ADY01194.1"/>
    <property type="molecule type" value="Genomic_DNA"/>
</dbReference>
<protein>
    <submittedName>
        <fullName evidence="4">AAA ATPase</fullName>
    </submittedName>
</protein>
<dbReference type="AlphaFoldDB" id="F0QXF5"/>
<keyword evidence="1" id="KW-0547">Nucleotide-binding</keyword>
<gene>
    <name evidence="4" type="ordered locus">VMUT_0986</name>
</gene>
<evidence type="ECO:0000256" key="2">
    <source>
        <dbReference type="ARBA" id="ARBA00022840"/>
    </source>
</evidence>
<dbReference type="InterPro" id="IPR027417">
    <property type="entry name" value="P-loop_NTPase"/>
</dbReference>
<sequence>MGKTLLVKLLAKSVLSNYPLVYVSFDDNPEAVVNDLKDFSNRLFVIDGFSLGDQRRIKTPNVIDAITELDPGQLISKVSQAVYSRGARGLIIDSINDLLINIDPRGLIAMLKQLKSTSRLYNMVTFIVAHVTTEDIDNLLNSIEYVFDGVIEMEFDENMANLGIPVRRMRVKRMKGVSHSMNWYYFTTAKGTIVPVDINEIKNMLKNTLESLGVQLQGG</sequence>
<dbReference type="eggNOG" id="arCOG05482">
    <property type="taxonomic scope" value="Archaea"/>
</dbReference>
<evidence type="ECO:0000256" key="1">
    <source>
        <dbReference type="ARBA" id="ARBA00022741"/>
    </source>
</evidence>
<keyword evidence="5" id="KW-1185">Reference proteome</keyword>
<evidence type="ECO:0000313" key="4">
    <source>
        <dbReference type="EMBL" id="ADY01194.1"/>
    </source>
</evidence>
<dbReference type="PANTHER" id="PTHR43637:SF1">
    <property type="entry name" value="UPF0273 PROTEIN TM_0370"/>
    <property type="match status" value="1"/>
</dbReference>
<proteinExistence type="predicted"/>
<evidence type="ECO:0000313" key="5">
    <source>
        <dbReference type="Proteomes" id="UP000007485"/>
    </source>
</evidence>
<name>F0QXF5_VULM7</name>
<dbReference type="SUPFAM" id="SSF52540">
    <property type="entry name" value="P-loop containing nucleoside triphosphate hydrolases"/>
    <property type="match status" value="1"/>
</dbReference>
<accession>F0QXF5</accession>
<dbReference type="GO" id="GO:0005524">
    <property type="term" value="F:ATP binding"/>
    <property type="evidence" value="ECO:0007669"/>
    <property type="project" value="UniProtKB-KW"/>
</dbReference>
<dbReference type="InterPro" id="IPR014774">
    <property type="entry name" value="KaiC-like_dom"/>
</dbReference>
<dbReference type="Pfam" id="PF06745">
    <property type="entry name" value="ATPase"/>
    <property type="match status" value="1"/>
</dbReference>
<keyword evidence="2" id="KW-0067">ATP-binding</keyword>
<evidence type="ECO:0000259" key="3">
    <source>
        <dbReference type="Pfam" id="PF06745"/>
    </source>
</evidence>